<dbReference type="Proteomes" id="UP000245762">
    <property type="component" value="Unassembled WGS sequence"/>
</dbReference>
<evidence type="ECO:0000256" key="2">
    <source>
        <dbReference type="SAM" id="Phobius"/>
    </source>
</evidence>
<gene>
    <name evidence="3" type="ORF">DKG77_11765</name>
</gene>
<evidence type="ECO:0000256" key="1">
    <source>
        <dbReference type="SAM" id="Coils"/>
    </source>
</evidence>
<keyword evidence="1" id="KW-0175">Coiled coil</keyword>
<keyword evidence="2" id="KW-1133">Transmembrane helix</keyword>
<proteinExistence type="predicted"/>
<dbReference type="RefSeq" id="WP_109663203.1">
    <property type="nucleotide sequence ID" value="NZ_QGEG01000002.1"/>
</dbReference>
<keyword evidence="2" id="KW-0812">Transmembrane</keyword>
<keyword evidence="2" id="KW-0472">Membrane</keyword>
<evidence type="ECO:0000313" key="4">
    <source>
        <dbReference type="Proteomes" id="UP000245762"/>
    </source>
</evidence>
<organism evidence="3 4">
    <name type="scientific">Flagellimonas aquimarina</name>
    <dbReference type="NCBI Taxonomy" id="2201895"/>
    <lineage>
        <taxon>Bacteria</taxon>
        <taxon>Pseudomonadati</taxon>
        <taxon>Bacteroidota</taxon>
        <taxon>Flavobacteriia</taxon>
        <taxon>Flavobacteriales</taxon>
        <taxon>Flavobacteriaceae</taxon>
        <taxon>Flagellimonas</taxon>
    </lineage>
</organism>
<evidence type="ECO:0000313" key="3">
    <source>
        <dbReference type="EMBL" id="PWL38904.1"/>
    </source>
</evidence>
<dbReference type="AlphaFoldDB" id="A0A316KYI3"/>
<feature type="coiled-coil region" evidence="1">
    <location>
        <begin position="1"/>
        <end position="89"/>
    </location>
</feature>
<accession>A0A316KYI3</accession>
<dbReference type="EMBL" id="QGEG01000002">
    <property type="protein sequence ID" value="PWL38904.1"/>
    <property type="molecule type" value="Genomic_DNA"/>
</dbReference>
<feature type="transmembrane region" description="Helical" evidence="2">
    <location>
        <begin position="25"/>
        <end position="45"/>
    </location>
</feature>
<protein>
    <submittedName>
        <fullName evidence="3">Uncharacterized protein</fullName>
    </submittedName>
</protein>
<keyword evidence="4" id="KW-1185">Reference proteome</keyword>
<sequence length="261" mass="30832">MEESKEQFEDLLNSVSENRKKARKVTYLLTFIPMLIAFALLFYAYKKFDEADKALIKANEEKEIAENEVKNKELEKESLEYEIDSIQKINLIKLENFRKRVKDFEILYWTPESLGENVDSLTLNEAFKANARIHNVLKQDTTYVDYHKIRIRFYRKKIDSDRVRIALNRTPFLDKDPVRRDWNGSATNRIAADRTVDIKFIKYVALVLLQEGVRIKEIRYFKTPNYKNLIEISTGDDLLNNKNFSFEDIVALKESDLEPKS</sequence>
<dbReference type="OrthoDB" id="9820324at2"/>
<comment type="caution">
    <text evidence="3">The sequence shown here is derived from an EMBL/GenBank/DDBJ whole genome shotgun (WGS) entry which is preliminary data.</text>
</comment>
<name>A0A316KYI3_9FLAO</name>
<reference evidence="3 4" key="1">
    <citation type="submission" date="2018-05" db="EMBL/GenBank/DDBJ databases">
        <title>Complete genome sequence of Flagellimonas aquimarina ECD12 isolated from seaweed Ecklonia cava.</title>
        <authorList>
            <person name="Choi S."/>
            <person name="Seong C."/>
        </authorList>
    </citation>
    <scope>NUCLEOTIDE SEQUENCE [LARGE SCALE GENOMIC DNA]</scope>
    <source>
        <strain evidence="3 4">ECD12</strain>
    </source>
</reference>